<dbReference type="SUPFAM" id="SSF82153">
    <property type="entry name" value="FAS1 domain"/>
    <property type="match status" value="2"/>
</dbReference>
<dbReference type="Gramene" id="NC10G0163940.1">
    <property type="protein sequence ID" value="NC10G0163940.1:cds"/>
    <property type="gene ID" value="NC10G0163940"/>
</dbReference>
<dbReference type="InterPro" id="IPR036378">
    <property type="entry name" value="FAS1_dom_sf"/>
</dbReference>
<feature type="compositionally biased region" description="Polar residues" evidence="2">
    <location>
        <begin position="175"/>
        <end position="184"/>
    </location>
</feature>
<accession>A0A5K0WYY6</accession>
<dbReference type="PANTHER" id="PTHR33985">
    <property type="entry name" value="OS02G0491300 PROTEIN-RELATED"/>
    <property type="match status" value="1"/>
</dbReference>
<organism evidence="5">
    <name type="scientific">Nymphaea colorata</name>
    <name type="common">pocket water lily</name>
    <dbReference type="NCBI Taxonomy" id="210225"/>
    <lineage>
        <taxon>Eukaryota</taxon>
        <taxon>Viridiplantae</taxon>
        <taxon>Streptophyta</taxon>
        <taxon>Embryophyta</taxon>
        <taxon>Tracheophyta</taxon>
        <taxon>Spermatophyta</taxon>
        <taxon>Magnoliopsida</taxon>
        <taxon>Nymphaeales</taxon>
        <taxon>Nymphaeaceae</taxon>
        <taxon>Nymphaea</taxon>
    </lineage>
</organism>
<reference evidence="5" key="1">
    <citation type="submission" date="2019-09" db="EMBL/GenBank/DDBJ databases">
        <authorList>
            <person name="Zhang L."/>
        </authorList>
    </citation>
    <scope>NUCLEOTIDE SEQUENCE</scope>
</reference>
<gene>
    <name evidence="5" type="ORF">NYM_LOCUS4849</name>
</gene>
<keyword evidence="3" id="KW-0732">Signal</keyword>
<dbReference type="InterPro" id="IPR052806">
    <property type="entry name" value="Fasciclin-like_AGP"/>
</dbReference>
<dbReference type="AlphaFoldDB" id="A0A5K0WYY6"/>
<dbReference type="Gene3D" id="2.30.180.10">
    <property type="entry name" value="FAS1 domain"/>
    <property type="match status" value="1"/>
</dbReference>
<feature type="compositionally biased region" description="Low complexity" evidence="2">
    <location>
        <begin position="362"/>
        <end position="388"/>
    </location>
</feature>
<name>A0A5K0WYY6_9MAGN</name>
<feature type="signal peptide" evidence="3">
    <location>
        <begin position="1"/>
        <end position="19"/>
    </location>
</feature>
<feature type="chain" id="PRO_5023807403" description="FAS1 domain-containing protein" evidence="3">
    <location>
        <begin position="20"/>
        <end position="395"/>
    </location>
</feature>
<feature type="domain" description="FAS1" evidence="4">
    <location>
        <begin position="73"/>
        <end position="165"/>
    </location>
</feature>
<evidence type="ECO:0000256" key="1">
    <source>
        <dbReference type="ARBA" id="ARBA00007843"/>
    </source>
</evidence>
<feature type="domain" description="FAS1" evidence="4">
    <location>
        <begin position="256"/>
        <end position="347"/>
    </location>
</feature>
<dbReference type="PANTHER" id="PTHR33985:SF2">
    <property type="entry name" value="EXPRESSED PROTEIN"/>
    <property type="match status" value="1"/>
</dbReference>
<evidence type="ECO:0000259" key="4">
    <source>
        <dbReference type="SMART" id="SM00554"/>
    </source>
</evidence>
<feature type="region of interest" description="Disordered" evidence="2">
    <location>
        <begin position="362"/>
        <end position="395"/>
    </location>
</feature>
<dbReference type="EMBL" id="LR721775">
    <property type="protein sequence ID" value="VVV58551.1"/>
    <property type="molecule type" value="Genomic_DNA"/>
</dbReference>
<dbReference type="SMART" id="SM00554">
    <property type="entry name" value="FAS1"/>
    <property type="match status" value="2"/>
</dbReference>
<sequence length="395" mass="42472">MASFLFSFLLALLFTPSFCFQLRDVNTGSMPPLPSIGHHLSSALTSLGYTQLASAIPSFSDSSLFSAWNLPVTVFVPVNDSIDASTFLINEHTVPGSFTFQFLYKLKPHSVLGTISPGRCLAFTHQDNATTMAAILVNSVPIVEPDMYNDGTLVVHGIQAPIAPLPPSSCYSPLTETVPNTTATADDASRSNEGDLPTPTADMPFPLGPYAQPSTTSVVSLMLRHAMLSLRENGYSILALAMRIRYPDLVRLQNMTVFALDDGAIFSGGHAYVHNVRFHIVPNRFLTHADLMAMPLGTVLPTLARGERLVVTSTGDGVRINYVPIRSPDVLVNLHVVVHGVFLPFPHLLHPFPSGALGEAAFQAPAAAPQEEVPRGDPFPGSSPSPSDFLEDDVL</sequence>
<comment type="similarity">
    <text evidence="1">Belongs to the fasciclin-like AGP family.</text>
</comment>
<evidence type="ECO:0000256" key="2">
    <source>
        <dbReference type="SAM" id="MobiDB-lite"/>
    </source>
</evidence>
<dbReference type="InterPro" id="IPR000782">
    <property type="entry name" value="FAS1_domain"/>
</dbReference>
<feature type="region of interest" description="Disordered" evidence="2">
    <location>
        <begin position="175"/>
        <end position="201"/>
    </location>
</feature>
<evidence type="ECO:0000256" key="3">
    <source>
        <dbReference type="SAM" id="SignalP"/>
    </source>
</evidence>
<evidence type="ECO:0000313" key="5">
    <source>
        <dbReference type="EMBL" id="VVV58551.1"/>
    </source>
</evidence>
<protein>
    <recommendedName>
        <fullName evidence="4">FAS1 domain-containing protein</fullName>
    </recommendedName>
</protein>
<proteinExistence type="inferred from homology"/>